<reference evidence="9" key="1">
    <citation type="journal article" date="2014" name="Front. Microbiol.">
        <title>High frequency of phylogenetically diverse reductive dehalogenase-homologous genes in deep subseafloor sedimentary metagenomes.</title>
        <authorList>
            <person name="Kawai M."/>
            <person name="Futagami T."/>
            <person name="Toyoda A."/>
            <person name="Takaki Y."/>
            <person name="Nishi S."/>
            <person name="Hori S."/>
            <person name="Arai W."/>
            <person name="Tsubouchi T."/>
            <person name="Morono Y."/>
            <person name="Uchiyama I."/>
            <person name="Ito T."/>
            <person name="Fujiyama A."/>
            <person name="Inagaki F."/>
            <person name="Takami H."/>
        </authorList>
    </citation>
    <scope>NUCLEOTIDE SEQUENCE</scope>
    <source>
        <strain evidence="9">Expedition CK06-06</strain>
    </source>
</reference>
<sequence>SYIGIATPAFAIAIFFLLIFSYILNFAPAVGRLALGLKSPPQMSGLFILDSLFAGQFNTAFEAFKHVLLPATSLAVANIAQEGRITRSSLMDNLQKDYITAHIVYGIPTRSIVFKYLLKPSLIPTVSIMGLDFACLIGNAFLVEIVFMWPGFSRYGVTAMLNKDLNAIIAVVLIIGVAYSLVNVIVDIIITFLDPRIRLRRGGI</sequence>
<evidence type="ECO:0000256" key="1">
    <source>
        <dbReference type="ARBA" id="ARBA00004651"/>
    </source>
</evidence>
<dbReference type="EMBL" id="BARW01020567">
    <property type="protein sequence ID" value="GAI93131.1"/>
    <property type="molecule type" value="Genomic_DNA"/>
</dbReference>
<gene>
    <name evidence="9" type="ORF">S12H4_34724</name>
</gene>
<keyword evidence="6 7" id="KW-0472">Membrane</keyword>
<dbReference type="PANTHER" id="PTHR43163:SF6">
    <property type="entry name" value="DIPEPTIDE TRANSPORT SYSTEM PERMEASE PROTEIN DPPB-RELATED"/>
    <property type="match status" value="1"/>
</dbReference>
<keyword evidence="5 7" id="KW-1133">Transmembrane helix</keyword>
<dbReference type="GO" id="GO:0055085">
    <property type="term" value="P:transmembrane transport"/>
    <property type="evidence" value="ECO:0007669"/>
    <property type="project" value="InterPro"/>
</dbReference>
<keyword evidence="3" id="KW-1003">Cell membrane</keyword>
<dbReference type="Pfam" id="PF00528">
    <property type="entry name" value="BPD_transp_1"/>
    <property type="match status" value="1"/>
</dbReference>
<feature type="non-terminal residue" evidence="9">
    <location>
        <position position="1"/>
    </location>
</feature>
<keyword evidence="2" id="KW-0813">Transport</keyword>
<dbReference type="PROSITE" id="PS50928">
    <property type="entry name" value="ABC_TM1"/>
    <property type="match status" value="1"/>
</dbReference>
<comment type="subcellular location">
    <subcellularLocation>
        <location evidence="1">Cell membrane</location>
        <topology evidence="1">Multi-pass membrane protein</topology>
    </subcellularLocation>
</comment>
<dbReference type="InterPro" id="IPR035906">
    <property type="entry name" value="MetI-like_sf"/>
</dbReference>
<dbReference type="Gene3D" id="1.10.3720.10">
    <property type="entry name" value="MetI-like"/>
    <property type="match status" value="1"/>
</dbReference>
<dbReference type="PANTHER" id="PTHR43163">
    <property type="entry name" value="DIPEPTIDE TRANSPORT SYSTEM PERMEASE PROTEIN DPPB-RELATED"/>
    <property type="match status" value="1"/>
</dbReference>
<evidence type="ECO:0000259" key="8">
    <source>
        <dbReference type="PROSITE" id="PS50928"/>
    </source>
</evidence>
<proteinExistence type="predicted"/>
<feature type="domain" description="ABC transmembrane type-1" evidence="8">
    <location>
        <begin position="1"/>
        <end position="190"/>
    </location>
</feature>
<evidence type="ECO:0000256" key="7">
    <source>
        <dbReference type="SAM" id="Phobius"/>
    </source>
</evidence>
<comment type="caution">
    <text evidence="9">The sequence shown here is derived from an EMBL/GenBank/DDBJ whole genome shotgun (WGS) entry which is preliminary data.</text>
</comment>
<feature type="transmembrane region" description="Helical" evidence="7">
    <location>
        <begin position="167"/>
        <end position="193"/>
    </location>
</feature>
<evidence type="ECO:0000256" key="3">
    <source>
        <dbReference type="ARBA" id="ARBA00022475"/>
    </source>
</evidence>
<evidence type="ECO:0000256" key="5">
    <source>
        <dbReference type="ARBA" id="ARBA00022989"/>
    </source>
</evidence>
<feature type="transmembrane region" description="Helical" evidence="7">
    <location>
        <begin position="122"/>
        <end position="147"/>
    </location>
</feature>
<dbReference type="AlphaFoldDB" id="X1TP34"/>
<feature type="transmembrane region" description="Helical" evidence="7">
    <location>
        <begin position="12"/>
        <end position="35"/>
    </location>
</feature>
<keyword evidence="4 7" id="KW-0812">Transmembrane</keyword>
<dbReference type="InterPro" id="IPR000515">
    <property type="entry name" value="MetI-like"/>
</dbReference>
<name>X1TP34_9ZZZZ</name>
<dbReference type="GO" id="GO:0005886">
    <property type="term" value="C:plasma membrane"/>
    <property type="evidence" value="ECO:0007669"/>
    <property type="project" value="UniProtKB-SubCell"/>
</dbReference>
<evidence type="ECO:0000256" key="2">
    <source>
        <dbReference type="ARBA" id="ARBA00022448"/>
    </source>
</evidence>
<evidence type="ECO:0000256" key="4">
    <source>
        <dbReference type="ARBA" id="ARBA00022692"/>
    </source>
</evidence>
<evidence type="ECO:0000313" key="9">
    <source>
        <dbReference type="EMBL" id="GAI93131.1"/>
    </source>
</evidence>
<accession>X1TP34</accession>
<organism evidence="9">
    <name type="scientific">marine sediment metagenome</name>
    <dbReference type="NCBI Taxonomy" id="412755"/>
    <lineage>
        <taxon>unclassified sequences</taxon>
        <taxon>metagenomes</taxon>
        <taxon>ecological metagenomes</taxon>
    </lineage>
</organism>
<protein>
    <recommendedName>
        <fullName evidence="8">ABC transmembrane type-1 domain-containing protein</fullName>
    </recommendedName>
</protein>
<evidence type="ECO:0000256" key="6">
    <source>
        <dbReference type="ARBA" id="ARBA00023136"/>
    </source>
</evidence>